<dbReference type="GO" id="GO:0009330">
    <property type="term" value="C:DNA topoisomerase type II (double strand cut, ATP-hydrolyzing) complex"/>
    <property type="evidence" value="ECO:0007669"/>
    <property type="project" value="TreeGrafter"/>
</dbReference>
<keyword evidence="1" id="KW-0799">Topoisomerase</keyword>
<evidence type="ECO:0000256" key="2">
    <source>
        <dbReference type="ARBA" id="ARBA00023125"/>
    </source>
</evidence>
<dbReference type="Gene3D" id="2.120.10.90">
    <property type="entry name" value="DNA gyrase/topoisomerase IV, subunit A, C-terminal"/>
    <property type="match status" value="1"/>
</dbReference>
<organism evidence="4">
    <name type="scientific">Eucampia antarctica</name>
    <dbReference type="NCBI Taxonomy" id="49252"/>
    <lineage>
        <taxon>Eukaryota</taxon>
        <taxon>Sar</taxon>
        <taxon>Stramenopiles</taxon>
        <taxon>Ochrophyta</taxon>
        <taxon>Bacillariophyta</taxon>
        <taxon>Mediophyceae</taxon>
        <taxon>Biddulphiophycidae</taxon>
        <taxon>Hemiaulales</taxon>
        <taxon>Hemiaulaceae</taxon>
        <taxon>Eucampia</taxon>
    </lineage>
</organism>
<evidence type="ECO:0008006" key="6">
    <source>
        <dbReference type="Google" id="ProtNLM"/>
    </source>
</evidence>
<dbReference type="InterPro" id="IPR006691">
    <property type="entry name" value="GyrA/parC_rep"/>
</dbReference>
<evidence type="ECO:0000256" key="1">
    <source>
        <dbReference type="ARBA" id="ARBA00023029"/>
    </source>
</evidence>
<proteinExistence type="predicted"/>
<reference evidence="4" key="1">
    <citation type="submission" date="2021-01" db="EMBL/GenBank/DDBJ databases">
        <authorList>
            <person name="Corre E."/>
            <person name="Pelletier E."/>
            <person name="Niang G."/>
            <person name="Scheremetjew M."/>
            <person name="Finn R."/>
            <person name="Kale V."/>
            <person name="Holt S."/>
            <person name="Cochrane G."/>
            <person name="Meng A."/>
            <person name="Brown T."/>
            <person name="Cohen L."/>
        </authorList>
    </citation>
    <scope>NUCLEOTIDE SEQUENCE</scope>
    <source>
        <strain evidence="4">CCMP1452</strain>
    </source>
</reference>
<dbReference type="GO" id="GO:0005524">
    <property type="term" value="F:ATP binding"/>
    <property type="evidence" value="ECO:0007669"/>
    <property type="project" value="InterPro"/>
</dbReference>
<keyword evidence="2" id="KW-0238">DNA-binding</keyword>
<dbReference type="EMBL" id="HBHI01002783">
    <property type="protein sequence ID" value="CAD9657607.1"/>
    <property type="molecule type" value="Transcribed_RNA"/>
</dbReference>
<dbReference type="Pfam" id="PF03989">
    <property type="entry name" value="DNA_gyraseA_C"/>
    <property type="match status" value="6"/>
</dbReference>
<dbReference type="InterPro" id="IPR050220">
    <property type="entry name" value="Type_II_DNA_Topoisomerases"/>
</dbReference>
<dbReference type="EMBL" id="HBHI01002784">
    <property type="protein sequence ID" value="CAD9657608.1"/>
    <property type="molecule type" value="Transcribed_RNA"/>
</dbReference>
<dbReference type="FunFam" id="2.120.10.90:FF:000005">
    <property type="entry name" value="DNA topoisomerase 4 subunit A"/>
    <property type="match status" value="1"/>
</dbReference>
<dbReference type="SUPFAM" id="SSF101904">
    <property type="entry name" value="GyrA/ParC C-terminal domain-like"/>
    <property type="match status" value="1"/>
</dbReference>
<dbReference type="GO" id="GO:0003677">
    <property type="term" value="F:DNA binding"/>
    <property type="evidence" value="ECO:0007669"/>
    <property type="project" value="UniProtKB-KW"/>
</dbReference>
<accession>A0A6U0PGK4</accession>
<dbReference type="InterPro" id="IPR035516">
    <property type="entry name" value="Gyrase/topoIV_suA_C"/>
</dbReference>
<gene>
    <name evidence="4" type="ORF">EANT1437_LOCUS1408</name>
    <name evidence="5" type="ORF">EANT1437_LOCUS1409</name>
</gene>
<evidence type="ECO:0000256" key="3">
    <source>
        <dbReference type="ARBA" id="ARBA00023235"/>
    </source>
</evidence>
<dbReference type="GO" id="GO:0006265">
    <property type="term" value="P:DNA topological change"/>
    <property type="evidence" value="ECO:0007669"/>
    <property type="project" value="InterPro"/>
</dbReference>
<evidence type="ECO:0000313" key="4">
    <source>
        <dbReference type="EMBL" id="CAD9657607.1"/>
    </source>
</evidence>
<dbReference type="PANTHER" id="PTHR43493">
    <property type="entry name" value="DNA GYRASE/TOPOISOMERASE SUBUNIT A"/>
    <property type="match status" value="1"/>
</dbReference>
<protein>
    <recommendedName>
        <fullName evidence="6">DNA topoisomerase (ATP-hydrolyzing)</fullName>
    </recommendedName>
</protein>
<name>A0A6U0PGK4_9STRA</name>
<evidence type="ECO:0000313" key="5">
    <source>
        <dbReference type="EMBL" id="CAD9657608.1"/>
    </source>
</evidence>
<dbReference type="GO" id="GO:0003918">
    <property type="term" value="F:DNA topoisomerase type II (double strand cut, ATP-hydrolyzing) activity"/>
    <property type="evidence" value="ECO:0007669"/>
    <property type="project" value="TreeGrafter"/>
</dbReference>
<dbReference type="PANTHER" id="PTHR43493:SF5">
    <property type="entry name" value="DNA GYRASE SUBUNIT A, CHLOROPLASTIC_MITOCHONDRIAL"/>
    <property type="match status" value="1"/>
</dbReference>
<keyword evidence="3" id="KW-0413">Isomerase</keyword>
<dbReference type="AlphaFoldDB" id="A0A6U0PGK4"/>
<sequence>MINEFKELKTKFGIPRRTVIEPEEGVMQDKDLISNEQSVIIVTRGGYIKRMPLKTFESQGRGTRGKKGTSSASSDDNQVAHCFTCNDHDILLMTTQKGIAYGLRAFQVPTASRTAKGVPIPSVLPVKVDDIITSVLPVSEFSESEFIVLATENGYIKKTPLNAFEKLTSRGLIIASLGDGDRLKWCERCTDKDDILIGSKHGRATRFETSKLRPTGRTSRGVISMKLKEGDKLADMSILKEKGSSKEGSSEYVLAVTSQGYGKRVSTDEFRAQTRGGVGVIATKFKPTAKNDFVSCMRIVHEEDEVLVNTSKGVLVRQRVKDIPTQGRTATGVIVQKVDLKGGDFISSISLVPQYEGQ</sequence>